<accession>A0A8B9QN12</accession>
<evidence type="ECO:0000256" key="2">
    <source>
        <dbReference type="ARBA" id="ARBA00023130"/>
    </source>
</evidence>
<keyword evidence="6" id="KW-1185">Reference proteome</keyword>
<evidence type="ECO:0000313" key="5">
    <source>
        <dbReference type="Ensembl" id="ENSAOWP00000028750.1"/>
    </source>
</evidence>
<evidence type="ECO:0000259" key="4">
    <source>
        <dbReference type="PROSITE" id="PS50835"/>
    </source>
</evidence>
<evidence type="ECO:0000256" key="1">
    <source>
        <dbReference type="ARBA" id="ARBA00022859"/>
    </source>
</evidence>
<dbReference type="Pfam" id="PF07686">
    <property type="entry name" value="V-set"/>
    <property type="match status" value="1"/>
</dbReference>
<dbReference type="GO" id="GO:0005576">
    <property type="term" value="C:extracellular region"/>
    <property type="evidence" value="ECO:0007669"/>
    <property type="project" value="UniProtKB-ARBA"/>
</dbReference>
<keyword evidence="3" id="KW-1280">Immunoglobulin</keyword>
<dbReference type="InterPro" id="IPR013106">
    <property type="entry name" value="Ig_V-set"/>
</dbReference>
<feature type="domain" description="Ig-like" evidence="4">
    <location>
        <begin position="24"/>
        <end position="132"/>
    </location>
</feature>
<dbReference type="Proteomes" id="UP000694424">
    <property type="component" value="Unplaced"/>
</dbReference>
<dbReference type="PROSITE" id="PS50835">
    <property type="entry name" value="IG_LIKE"/>
    <property type="match status" value="1"/>
</dbReference>
<dbReference type="Gene3D" id="2.60.40.10">
    <property type="entry name" value="Immunoglobulins"/>
    <property type="match status" value="1"/>
</dbReference>
<dbReference type="GO" id="GO:0019814">
    <property type="term" value="C:immunoglobulin complex"/>
    <property type="evidence" value="ECO:0007669"/>
    <property type="project" value="UniProtKB-KW"/>
</dbReference>
<protein>
    <recommendedName>
        <fullName evidence="4">Ig-like domain-containing protein</fullName>
    </recommendedName>
</protein>
<keyword evidence="2" id="KW-1064">Adaptive immunity</keyword>
<evidence type="ECO:0000256" key="3">
    <source>
        <dbReference type="ARBA" id="ARBA00043265"/>
    </source>
</evidence>
<proteinExistence type="predicted"/>
<dbReference type="InterPro" id="IPR007110">
    <property type="entry name" value="Ig-like_dom"/>
</dbReference>
<dbReference type="SUPFAM" id="SSF48726">
    <property type="entry name" value="Immunoglobulin"/>
    <property type="match status" value="1"/>
</dbReference>
<dbReference type="AlphaFoldDB" id="A0A8B9QN12"/>
<dbReference type="InterPro" id="IPR050199">
    <property type="entry name" value="IgHV"/>
</dbReference>
<keyword evidence="1" id="KW-0391">Immunity</keyword>
<dbReference type="PANTHER" id="PTHR23266">
    <property type="entry name" value="IMMUNOGLOBULIN HEAVY CHAIN"/>
    <property type="match status" value="1"/>
</dbReference>
<name>A0A8B9QN12_APTOW</name>
<dbReference type="InterPro" id="IPR036179">
    <property type="entry name" value="Ig-like_dom_sf"/>
</dbReference>
<sequence length="152" mass="16652">MRAEQWPWSPWTSARFWALSAITPMWSSWVSGGLRADVQLIEAGGGLQPPSGSFRLSCKASGFTFSSHWMFRIRQAPGKGLEFVAVINPGGSSPWYPDAVKGRFTISRDDAQSTLYLQMNSLKTDDTATYYCAKGAGAYGWSDGDAFLRPGP</sequence>
<dbReference type="Ensembl" id="ENSAOWT00000032564.1">
    <property type="protein sequence ID" value="ENSAOWP00000028750.1"/>
    <property type="gene ID" value="ENSAOWG00000019371.1"/>
</dbReference>
<dbReference type="SMART" id="SM00406">
    <property type="entry name" value="IGv"/>
    <property type="match status" value="1"/>
</dbReference>
<dbReference type="InterPro" id="IPR013783">
    <property type="entry name" value="Ig-like_fold"/>
</dbReference>
<dbReference type="GO" id="GO:0002250">
    <property type="term" value="P:adaptive immune response"/>
    <property type="evidence" value="ECO:0007669"/>
    <property type="project" value="UniProtKB-KW"/>
</dbReference>
<organism evidence="5 6">
    <name type="scientific">Apteryx owenii</name>
    <name type="common">Little spotted kiwi</name>
    <dbReference type="NCBI Taxonomy" id="8824"/>
    <lineage>
        <taxon>Eukaryota</taxon>
        <taxon>Metazoa</taxon>
        <taxon>Chordata</taxon>
        <taxon>Craniata</taxon>
        <taxon>Vertebrata</taxon>
        <taxon>Euteleostomi</taxon>
        <taxon>Archelosauria</taxon>
        <taxon>Archosauria</taxon>
        <taxon>Dinosauria</taxon>
        <taxon>Saurischia</taxon>
        <taxon>Theropoda</taxon>
        <taxon>Coelurosauria</taxon>
        <taxon>Aves</taxon>
        <taxon>Palaeognathae</taxon>
        <taxon>Apterygiformes</taxon>
        <taxon>Apterygidae</taxon>
        <taxon>Apteryx</taxon>
    </lineage>
</organism>
<reference evidence="5" key="2">
    <citation type="submission" date="2025-09" db="UniProtKB">
        <authorList>
            <consortium name="Ensembl"/>
        </authorList>
    </citation>
    <scope>IDENTIFICATION</scope>
</reference>
<reference evidence="5" key="1">
    <citation type="submission" date="2025-08" db="UniProtKB">
        <authorList>
            <consortium name="Ensembl"/>
        </authorList>
    </citation>
    <scope>IDENTIFICATION</scope>
</reference>
<evidence type="ECO:0000313" key="6">
    <source>
        <dbReference type="Proteomes" id="UP000694424"/>
    </source>
</evidence>
<dbReference type="FunFam" id="2.60.40.10:FF:002198">
    <property type="entry name" value="Immunoglobulin heavy variable 5-2"/>
    <property type="match status" value="1"/>
</dbReference>